<keyword evidence="6" id="KW-1185">Reference proteome</keyword>
<keyword evidence="2" id="KW-0677">Repeat</keyword>
<evidence type="ECO:0000313" key="6">
    <source>
        <dbReference type="Proteomes" id="UP000789405"/>
    </source>
</evidence>
<feature type="signal peptide" evidence="4">
    <location>
        <begin position="1"/>
        <end position="19"/>
    </location>
</feature>
<dbReference type="Gene3D" id="2.120.10.80">
    <property type="entry name" value="Kelch-type beta propeller"/>
    <property type="match status" value="2"/>
</dbReference>
<gene>
    <name evidence="5" type="ORF">DERYTH_LOCUS3495</name>
</gene>
<keyword evidence="1" id="KW-0880">Kelch repeat</keyword>
<dbReference type="PANTHER" id="PTHR46228">
    <property type="entry name" value="KELCH DOMAIN-CONTAINING PROTEIN"/>
    <property type="match status" value="1"/>
</dbReference>
<dbReference type="EMBL" id="CAJVPY010001236">
    <property type="protein sequence ID" value="CAG8513282.1"/>
    <property type="molecule type" value="Genomic_DNA"/>
</dbReference>
<evidence type="ECO:0000256" key="2">
    <source>
        <dbReference type="ARBA" id="ARBA00022737"/>
    </source>
</evidence>
<name>A0A9N9A0T5_9GLOM</name>
<evidence type="ECO:0000256" key="4">
    <source>
        <dbReference type="SAM" id="SignalP"/>
    </source>
</evidence>
<keyword evidence="3" id="KW-0472">Membrane</keyword>
<dbReference type="SUPFAM" id="SSF117281">
    <property type="entry name" value="Kelch motif"/>
    <property type="match status" value="1"/>
</dbReference>
<dbReference type="PANTHER" id="PTHR46228:SF2">
    <property type="entry name" value="KELCH REPEAT PROTEIN (AFU_ORTHOLOGUE AFUA_4G14350)"/>
    <property type="match status" value="1"/>
</dbReference>
<accession>A0A9N9A0T5</accession>
<sequence length="489" mass="54225">MRLTVILILLMLFTKCAVGYSPTGRTDTEALIILNRIYFYGGWNLSILDDIFYIDLSKQFQATNPPFTLQTNLKQRGGYKAVIYENMIVAFGGYDQTGNTNNLLIIDEASSNPYVTILNASGTNVTNANSWPSPRKWMTAVIDSNSTKMYVWGGTSSVAPNYLNTDGTMYILDLKSYFWVVNNLPTQPMGRQLHTATMVPDGRIVMIGGIFNPNISQLDIYDTIAGQWSQKTTLNGSTSGRWSHTATLATDGKSIIIFGGVSNNTNNIDGITILNLTNYVWTSVYPSGNPPVQYPSSHTAVLYNDYIFFSFGIAGSNFITTVSILNISNNQYKWVDSYIPRGQSCIIEGGDIVGPKIRAAIYTQCLLMAFKLWIKKKSVIITAVPFGLVISSVLIIEAILQHINNDLHYVFQIEVAKFYIMIFILPGLIGEIASSEIFLQRNPVGEISGGWNFKEIIIVIMSGGDALTTLLSLLGYICLCNDLNYPYLR</sequence>
<keyword evidence="4" id="KW-0732">Signal</keyword>
<organism evidence="5 6">
    <name type="scientific">Dentiscutata erythropus</name>
    <dbReference type="NCBI Taxonomy" id="1348616"/>
    <lineage>
        <taxon>Eukaryota</taxon>
        <taxon>Fungi</taxon>
        <taxon>Fungi incertae sedis</taxon>
        <taxon>Mucoromycota</taxon>
        <taxon>Glomeromycotina</taxon>
        <taxon>Glomeromycetes</taxon>
        <taxon>Diversisporales</taxon>
        <taxon>Gigasporaceae</taxon>
        <taxon>Dentiscutata</taxon>
    </lineage>
</organism>
<feature type="transmembrane region" description="Helical" evidence="3">
    <location>
        <begin position="378"/>
        <end position="396"/>
    </location>
</feature>
<dbReference type="OrthoDB" id="432528at2759"/>
<feature type="chain" id="PRO_5040160570" evidence="4">
    <location>
        <begin position="20"/>
        <end position="489"/>
    </location>
</feature>
<proteinExistence type="predicted"/>
<feature type="transmembrane region" description="Helical" evidence="3">
    <location>
        <begin position="456"/>
        <end position="477"/>
    </location>
</feature>
<protein>
    <submittedName>
        <fullName evidence="5">10212_t:CDS:1</fullName>
    </submittedName>
</protein>
<dbReference type="AlphaFoldDB" id="A0A9N9A0T5"/>
<evidence type="ECO:0000256" key="3">
    <source>
        <dbReference type="SAM" id="Phobius"/>
    </source>
</evidence>
<feature type="transmembrane region" description="Helical" evidence="3">
    <location>
        <begin position="416"/>
        <end position="435"/>
    </location>
</feature>
<evidence type="ECO:0000313" key="5">
    <source>
        <dbReference type="EMBL" id="CAG8513282.1"/>
    </source>
</evidence>
<evidence type="ECO:0000256" key="1">
    <source>
        <dbReference type="ARBA" id="ARBA00022441"/>
    </source>
</evidence>
<comment type="caution">
    <text evidence="5">The sequence shown here is derived from an EMBL/GenBank/DDBJ whole genome shotgun (WGS) entry which is preliminary data.</text>
</comment>
<reference evidence="5" key="1">
    <citation type="submission" date="2021-06" db="EMBL/GenBank/DDBJ databases">
        <authorList>
            <person name="Kallberg Y."/>
            <person name="Tangrot J."/>
            <person name="Rosling A."/>
        </authorList>
    </citation>
    <scope>NUCLEOTIDE SEQUENCE</scope>
    <source>
        <strain evidence="5">MA453B</strain>
    </source>
</reference>
<dbReference type="InterPro" id="IPR015915">
    <property type="entry name" value="Kelch-typ_b-propeller"/>
</dbReference>
<keyword evidence="3" id="KW-0812">Transmembrane</keyword>
<dbReference type="Pfam" id="PF24681">
    <property type="entry name" value="Kelch_KLHDC2_KLHL20_DRC7"/>
    <property type="match status" value="1"/>
</dbReference>
<keyword evidence="3" id="KW-1133">Transmembrane helix</keyword>
<dbReference type="Proteomes" id="UP000789405">
    <property type="component" value="Unassembled WGS sequence"/>
</dbReference>